<organism evidence="1 2">
    <name type="scientific">Martelella mangrovi</name>
    <dbReference type="NCBI Taxonomy" id="1397477"/>
    <lineage>
        <taxon>Bacteria</taxon>
        <taxon>Pseudomonadati</taxon>
        <taxon>Pseudomonadota</taxon>
        <taxon>Alphaproteobacteria</taxon>
        <taxon>Hyphomicrobiales</taxon>
        <taxon>Aurantimonadaceae</taxon>
        <taxon>Martelella</taxon>
    </lineage>
</organism>
<dbReference type="RefSeq" id="WP_354434768.1">
    <property type="nucleotide sequence ID" value="NZ_JBEPLY010000010.1"/>
</dbReference>
<sequence>MRVLPGVRCPMALPTFGPELASFITIEAPDKPLAERGWHPPTQ</sequence>
<name>A0ABV2IE52_9HYPH</name>
<protein>
    <submittedName>
        <fullName evidence="1">Uncharacterized protein</fullName>
    </submittedName>
</protein>
<keyword evidence="2" id="KW-1185">Reference proteome</keyword>
<dbReference type="EMBL" id="JBEPLY010000010">
    <property type="protein sequence ID" value="MET3600894.1"/>
    <property type="molecule type" value="Genomic_DNA"/>
</dbReference>
<gene>
    <name evidence="1" type="ORF">ABID12_002845</name>
</gene>
<reference evidence="1 2" key="1">
    <citation type="submission" date="2024-06" db="EMBL/GenBank/DDBJ databases">
        <title>Genomic Encyclopedia of Type Strains, Phase IV (KMG-IV): sequencing the most valuable type-strain genomes for metagenomic binning, comparative biology and taxonomic classification.</title>
        <authorList>
            <person name="Goeker M."/>
        </authorList>
    </citation>
    <scope>NUCLEOTIDE SEQUENCE [LARGE SCALE GENOMIC DNA]</scope>
    <source>
        <strain evidence="1 2">DSM 28102</strain>
    </source>
</reference>
<comment type="caution">
    <text evidence="1">The sequence shown here is derived from an EMBL/GenBank/DDBJ whole genome shotgun (WGS) entry which is preliminary data.</text>
</comment>
<accession>A0ABV2IE52</accession>
<proteinExistence type="predicted"/>
<evidence type="ECO:0000313" key="2">
    <source>
        <dbReference type="Proteomes" id="UP001549164"/>
    </source>
</evidence>
<dbReference type="Proteomes" id="UP001549164">
    <property type="component" value="Unassembled WGS sequence"/>
</dbReference>
<evidence type="ECO:0000313" key="1">
    <source>
        <dbReference type="EMBL" id="MET3600894.1"/>
    </source>
</evidence>